<comment type="caution">
    <text evidence="1">The sequence shown here is derived from an EMBL/GenBank/DDBJ whole genome shotgun (WGS) entry which is preliminary data.</text>
</comment>
<accession>A0A7J8ZKX9</accession>
<proteinExistence type="predicted"/>
<dbReference type="AlphaFoldDB" id="A0A7J8ZKX9"/>
<name>A0A7J8ZKX9_9ROSI</name>
<protein>
    <submittedName>
        <fullName evidence="1">Uncharacterized protein</fullName>
    </submittedName>
</protein>
<evidence type="ECO:0000313" key="2">
    <source>
        <dbReference type="Proteomes" id="UP000593574"/>
    </source>
</evidence>
<evidence type="ECO:0000313" key="1">
    <source>
        <dbReference type="EMBL" id="MBA0712252.1"/>
    </source>
</evidence>
<reference evidence="1 2" key="1">
    <citation type="journal article" date="2019" name="Genome Biol. Evol.">
        <title>Insights into the evolution of the New World diploid cottons (Gossypium, subgenus Houzingenia) based on genome sequencing.</title>
        <authorList>
            <person name="Grover C.E."/>
            <person name="Arick M.A. 2nd"/>
            <person name="Thrash A."/>
            <person name="Conover J.L."/>
            <person name="Sanders W.S."/>
            <person name="Peterson D.G."/>
            <person name="Frelichowski J.E."/>
            <person name="Scheffler J.A."/>
            <person name="Scheffler B.E."/>
            <person name="Wendel J.F."/>
        </authorList>
    </citation>
    <scope>NUCLEOTIDE SEQUENCE [LARGE SCALE GENOMIC DNA]</scope>
    <source>
        <strain evidence="1">4</strain>
        <tissue evidence="1">Leaf</tissue>
    </source>
</reference>
<dbReference type="Proteomes" id="UP000593574">
    <property type="component" value="Unassembled WGS sequence"/>
</dbReference>
<sequence length="36" mass="4069">MFTEGNGRMMLHTLFTISLIAPSYLNSSTANTMRNF</sequence>
<organism evidence="1 2">
    <name type="scientific">Gossypium laxum</name>
    <dbReference type="NCBI Taxonomy" id="34288"/>
    <lineage>
        <taxon>Eukaryota</taxon>
        <taxon>Viridiplantae</taxon>
        <taxon>Streptophyta</taxon>
        <taxon>Embryophyta</taxon>
        <taxon>Tracheophyta</taxon>
        <taxon>Spermatophyta</taxon>
        <taxon>Magnoliopsida</taxon>
        <taxon>eudicotyledons</taxon>
        <taxon>Gunneridae</taxon>
        <taxon>Pentapetalae</taxon>
        <taxon>rosids</taxon>
        <taxon>malvids</taxon>
        <taxon>Malvales</taxon>
        <taxon>Malvaceae</taxon>
        <taxon>Malvoideae</taxon>
        <taxon>Gossypium</taxon>
    </lineage>
</organism>
<dbReference type="EMBL" id="JABEZV010000006">
    <property type="protein sequence ID" value="MBA0712252.1"/>
    <property type="molecule type" value="Genomic_DNA"/>
</dbReference>
<keyword evidence="2" id="KW-1185">Reference proteome</keyword>
<gene>
    <name evidence="1" type="ORF">Golax_011364</name>
</gene>